<dbReference type="SUPFAM" id="SSF47384">
    <property type="entry name" value="Homodimeric domain of signal transducing histidine kinase"/>
    <property type="match status" value="1"/>
</dbReference>
<keyword evidence="4" id="KW-0597">Phosphoprotein</keyword>
<dbReference type="PROSITE" id="PS50109">
    <property type="entry name" value="HIS_KIN"/>
    <property type="match status" value="1"/>
</dbReference>
<evidence type="ECO:0000256" key="2">
    <source>
        <dbReference type="ARBA" id="ARBA00004141"/>
    </source>
</evidence>
<evidence type="ECO:0000256" key="10">
    <source>
        <dbReference type="ARBA" id="ARBA00023136"/>
    </source>
</evidence>
<dbReference type="InterPro" id="IPR003594">
    <property type="entry name" value="HATPase_dom"/>
</dbReference>
<comment type="catalytic activity">
    <reaction evidence="1">
        <text>ATP + protein L-histidine = ADP + protein N-phospho-L-histidine.</text>
        <dbReference type="EC" id="2.7.13.3"/>
    </reaction>
</comment>
<dbReference type="InterPro" id="IPR036097">
    <property type="entry name" value="HisK_dim/P_sf"/>
</dbReference>
<dbReference type="CDD" id="cd00082">
    <property type="entry name" value="HisKA"/>
    <property type="match status" value="1"/>
</dbReference>
<feature type="domain" description="HAMP" evidence="13">
    <location>
        <begin position="195"/>
        <end position="247"/>
    </location>
</feature>
<evidence type="ECO:0000256" key="1">
    <source>
        <dbReference type="ARBA" id="ARBA00000085"/>
    </source>
</evidence>
<evidence type="ECO:0000256" key="7">
    <source>
        <dbReference type="ARBA" id="ARBA00022777"/>
    </source>
</evidence>
<keyword evidence="9" id="KW-0902">Two-component regulatory system</keyword>
<dbReference type="InterPro" id="IPR003660">
    <property type="entry name" value="HAMP_dom"/>
</dbReference>
<comment type="caution">
    <text evidence="14">The sequence shown here is derived from an EMBL/GenBank/DDBJ whole genome shotgun (WGS) entry which is preliminary data.</text>
</comment>
<keyword evidence="15" id="KW-1185">Reference proteome</keyword>
<dbReference type="PANTHER" id="PTHR45436:SF15">
    <property type="entry name" value="SENSOR HISTIDINE KINASE CUSS"/>
    <property type="match status" value="1"/>
</dbReference>
<gene>
    <name evidence="14" type="ORF">FHP25_00380</name>
</gene>
<accession>A0A5C8PVQ2</accession>
<dbReference type="Pfam" id="PF00512">
    <property type="entry name" value="HisKA"/>
    <property type="match status" value="1"/>
</dbReference>
<keyword evidence="10 11" id="KW-0472">Membrane</keyword>
<dbReference type="OrthoDB" id="8673316at2"/>
<dbReference type="EC" id="2.7.13.3" evidence="3"/>
<comment type="subcellular location">
    <subcellularLocation>
        <location evidence="2">Membrane</location>
        <topology evidence="2">Multi-pass membrane protein</topology>
    </subcellularLocation>
</comment>
<dbReference type="SUPFAM" id="SSF55874">
    <property type="entry name" value="ATPase domain of HSP90 chaperone/DNA topoisomerase II/histidine kinase"/>
    <property type="match status" value="1"/>
</dbReference>
<protein>
    <recommendedName>
        <fullName evidence="3">histidine kinase</fullName>
        <ecNumber evidence="3">2.7.13.3</ecNumber>
    </recommendedName>
</protein>
<evidence type="ECO:0000259" key="12">
    <source>
        <dbReference type="PROSITE" id="PS50109"/>
    </source>
</evidence>
<dbReference type="SMART" id="SM00388">
    <property type="entry name" value="HisKA"/>
    <property type="match status" value="1"/>
</dbReference>
<evidence type="ECO:0000256" key="3">
    <source>
        <dbReference type="ARBA" id="ARBA00012438"/>
    </source>
</evidence>
<evidence type="ECO:0000313" key="15">
    <source>
        <dbReference type="Proteomes" id="UP000321638"/>
    </source>
</evidence>
<evidence type="ECO:0000256" key="11">
    <source>
        <dbReference type="SAM" id="Phobius"/>
    </source>
</evidence>
<dbReference type="EMBL" id="VDUZ01000001">
    <property type="protein sequence ID" value="TXL82194.1"/>
    <property type="molecule type" value="Genomic_DNA"/>
</dbReference>
<dbReference type="GO" id="GO:0000155">
    <property type="term" value="F:phosphorelay sensor kinase activity"/>
    <property type="evidence" value="ECO:0007669"/>
    <property type="project" value="InterPro"/>
</dbReference>
<dbReference type="SMART" id="SM00387">
    <property type="entry name" value="HATPase_c"/>
    <property type="match status" value="1"/>
</dbReference>
<dbReference type="InterPro" id="IPR004358">
    <property type="entry name" value="Sig_transdc_His_kin-like_C"/>
</dbReference>
<organism evidence="14 15">
    <name type="scientific">Vineibacter terrae</name>
    <dbReference type="NCBI Taxonomy" id="2586908"/>
    <lineage>
        <taxon>Bacteria</taxon>
        <taxon>Pseudomonadati</taxon>
        <taxon>Pseudomonadota</taxon>
        <taxon>Alphaproteobacteria</taxon>
        <taxon>Hyphomicrobiales</taxon>
        <taxon>Vineibacter</taxon>
    </lineage>
</organism>
<feature type="domain" description="Histidine kinase" evidence="12">
    <location>
        <begin position="255"/>
        <end position="456"/>
    </location>
</feature>
<keyword evidence="6 11" id="KW-0812">Transmembrane</keyword>
<dbReference type="Gene3D" id="1.10.287.130">
    <property type="match status" value="1"/>
</dbReference>
<evidence type="ECO:0000256" key="5">
    <source>
        <dbReference type="ARBA" id="ARBA00022679"/>
    </source>
</evidence>
<dbReference type="PANTHER" id="PTHR45436">
    <property type="entry name" value="SENSOR HISTIDINE KINASE YKOH"/>
    <property type="match status" value="1"/>
</dbReference>
<dbReference type="Gene3D" id="3.30.565.10">
    <property type="entry name" value="Histidine kinase-like ATPase, C-terminal domain"/>
    <property type="match status" value="1"/>
</dbReference>
<dbReference type="PROSITE" id="PS50885">
    <property type="entry name" value="HAMP"/>
    <property type="match status" value="1"/>
</dbReference>
<evidence type="ECO:0000256" key="6">
    <source>
        <dbReference type="ARBA" id="ARBA00022692"/>
    </source>
</evidence>
<keyword evidence="8 11" id="KW-1133">Transmembrane helix</keyword>
<evidence type="ECO:0000259" key="13">
    <source>
        <dbReference type="PROSITE" id="PS50885"/>
    </source>
</evidence>
<feature type="transmembrane region" description="Helical" evidence="11">
    <location>
        <begin position="17"/>
        <end position="35"/>
    </location>
</feature>
<dbReference type="InterPro" id="IPR005467">
    <property type="entry name" value="His_kinase_dom"/>
</dbReference>
<evidence type="ECO:0000256" key="8">
    <source>
        <dbReference type="ARBA" id="ARBA00022989"/>
    </source>
</evidence>
<evidence type="ECO:0000313" key="14">
    <source>
        <dbReference type="EMBL" id="TXL82194.1"/>
    </source>
</evidence>
<dbReference type="GO" id="GO:0005886">
    <property type="term" value="C:plasma membrane"/>
    <property type="evidence" value="ECO:0007669"/>
    <property type="project" value="TreeGrafter"/>
</dbReference>
<dbReference type="InterPro" id="IPR036890">
    <property type="entry name" value="HATPase_C_sf"/>
</dbReference>
<dbReference type="PRINTS" id="PR00344">
    <property type="entry name" value="BCTRLSENSOR"/>
</dbReference>
<evidence type="ECO:0000256" key="4">
    <source>
        <dbReference type="ARBA" id="ARBA00022553"/>
    </source>
</evidence>
<keyword evidence="7 14" id="KW-0418">Kinase</keyword>
<evidence type="ECO:0000256" key="9">
    <source>
        <dbReference type="ARBA" id="ARBA00023012"/>
    </source>
</evidence>
<dbReference type="RefSeq" id="WP_147844896.1">
    <property type="nucleotide sequence ID" value="NZ_VDUZ01000001.1"/>
</dbReference>
<keyword evidence="5" id="KW-0808">Transferase</keyword>
<dbReference type="Pfam" id="PF02518">
    <property type="entry name" value="HATPase_c"/>
    <property type="match status" value="1"/>
</dbReference>
<proteinExistence type="predicted"/>
<dbReference type="CDD" id="cd00075">
    <property type="entry name" value="HATPase"/>
    <property type="match status" value="1"/>
</dbReference>
<dbReference type="AlphaFoldDB" id="A0A5C8PVQ2"/>
<dbReference type="InterPro" id="IPR050428">
    <property type="entry name" value="TCS_sensor_his_kinase"/>
</dbReference>
<dbReference type="Proteomes" id="UP000321638">
    <property type="component" value="Unassembled WGS sequence"/>
</dbReference>
<reference evidence="14 15" key="1">
    <citation type="submission" date="2019-06" db="EMBL/GenBank/DDBJ databases">
        <title>New taxonomy in bacterial strain CC-CFT640, isolated from vineyard.</title>
        <authorList>
            <person name="Lin S.-Y."/>
            <person name="Tsai C.-F."/>
            <person name="Young C.-C."/>
        </authorList>
    </citation>
    <scope>NUCLEOTIDE SEQUENCE [LARGE SCALE GENOMIC DNA]</scope>
    <source>
        <strain evidence="14 15">CC-CFT640</strain>
    </source>
</reference>
<name>A0A5C8PVQ2_9HYPH</name>
<dbReference type="InterPro" id="IPR003661">
    <property type="entry name" value="HisK_dim/P_dom"/>
</dbReference>
<sequence>MSTVAGLSVRRRLLRNFSLLFIGTVTVLSLFYLWASWNNRDAEADDELEEVASVVVGRAERGPDGRVRLRFGQRRHERLADVAGLQVFVYDPANKETLIEQPSGMRAALPLSPEIAWKWAFLVIDRSGAPGQPRLQLLLATVQTPAGPLRVAVGRDEPQDTLQPKWIAYTVMSEVLPVIGPILLLAIGIALYTLTNALAPVAKAAEEANRITVDTMGKRLDTAVPAEIRPLVDAFNRALDRLDAGFAEQRRFTANAAHELRTPLALLRARLDGMADTESADAIRRDLGRMTRLIEQLLAVSRLDSHMPMTKVDVDLVDVAGDIVARMAPLAVAEDKQVSLTAPDHPVRIYGNADALGAAVRNLIENALRFTPSGSAVEVVVADGPHLQVHDAGPGIPDEDRPHLFERFWRGRNRQGGAGLGLAIVAEVVAQHGGRISVNRSPMGGAMFDVTFGPQPPQQAAAA</sequence>